<dbReference type="EMBL" id="BFAA01011109">
    <property type="protein sequence ID" value="GCB75045.1"/>
    <property type="molecule type" value="Genomic_DNA"/>
</dbReference>
<evidence type="ECO:0000256" key="2">
    <source>
        <dbReference type="ARBA" id="ARBA00022692"/>
    </source>
</evidence>
<keyword evidence="5" id="KW-1133">Transmembrane helix</keyword>
<keyword evidence="12" id="KW-1185">Reference proteome</keyword>
<dbReference type="InterPro" id="IPR005821">
    <property type="entry name" value="Ion_trans_dom"/>
</dbReference>
<dbReference type="PROSITE" id="PS51854">
    <property type="entry name" value="CSPG"/>
    <property type="match status" value="3"/>
</dbReference>
<gene>
    <name evidence="11" type="ORF">scyTo_0017283</name>
</gene>
<dbReference type="Gene3D" id="1.10.287.70">
    <property type="match status" value="1"/>
</dbReference>
<dbReference type="PANTHER" id="PTHR45739">
    <property type="entry name" value="MATRIX PROTEIN, PUTATIVE-RELATED"/>
    <property type="match status" value="1"/>
</dbReference>
<sequence>MRELGLLIFFLFIGVILFSSAVYFAEADEPKTQFASIPEAFWWAVITMTTVGYGDMCPVTIGGYPVTRFSQRDLFNAMIYYRHLGGEVFEDSFEFILSDSHDPPNLSETQTVIVHITPVDDQLPKEAPGVVRHLVVKETEIAYLTKNQLHFTDAESPDREIVYTITTLPFFTSILGLSDAGKLFLTDSMKKLMKESSVPMLRSFTQHAVNYLKVAYMPPIEEIGPDPQHLQFLFSVSNQHGGTLIGFCFNITILPVDNQAPEMLTKQLKVEEGGMGHITVDHLLVTDVDTKEYYIRILLQRKPVHGVVAMDGVPMTEGNMITLEDLRQLKVRYNHDDSETVHDEVTFSATDGSNSAECILEIKVSPVNDEPPAMKPGLNPMLHCLEGKEVTITTENLYATDIDSNNDKLMFMIARQPFHGKVQKGSQIVDHFSQADIIAGTVMYIHTGGELGLAPSFDTITFVISDWDGGTVEGCCYEEPLPPPLPMHEDLPVYDLNITVMPINNQPPRIIIGKKTTNKVLILY</sequence>
<dbReference type="SUPFAM" id="SSF81324">
    <property type="entry name" value="Voltage-gated potassium channels"/>
    <property type="match status" value="1"/>
</dbReference>
<dbReference type="PANTHER" id="PTHR45739:SF7">
    <property type="entry name" value="FRAS1-RELATED EXTRACELLULAR MATRIX PROTEIN 1"/>
    <property type="match status" value="1"/>
</dbReference>
<evidence type="ECO:0000256" key="8">
    <source>
        <dbReference type="PROSITE-ProRule" id="PRU01201"/>
    </source>
</evidence>
<feature type="signal peptide" evidence="9">
    <location>
        <begin position="1"/>
        <end position="27"/>
    </location>
</feature>
<keyword evidence="3 9" id="KW-0732">Signal</keyword>
<evidence type="ECO:0000256" key="9">
    <source>
        <dbReference type="SAM" id="SignalP"/>
    </source>
</evidence>
<evidence type="ECO:0000256" key="4">
    <source>
        <dbReference type="ARBA" id="ARBA00022737"/>
    </source>
</evidence>
<name>A0A401PPL6_SCYTO</name>
<keyword evidence="2" id="KW-0812">Transmembrane</keyword>
<dbReference type="OrthoDB" id="9067769at2759"/>
<reference evidence="11 12" key="1">
    <citation type="journal article" date="2018" name="Nat. Ecol. Evol.">
        <title>Shark genomes provide insights into elasmobranch evolution and the origin of vertebrates.</title>
        <authorList>
            <person name="Hara Y"/>
            <person name="Yamaguchi K"/>
            <person name="Onimaru K"/>
            <person name="Kadota M"/>
            <person name="Koyanagi M"/>
            <person name="Keeley SD"/>
            <person name="Tatsumi K"/>
            <person name="Tanaka K"/>
            <person name="Motone F"/>
            <person name="Kageyama Y"/>
            <person name="Nozu R"/>
            <person name="Adachi N"/>
            <person name="Nishimura O"/>
            <person name="Nakagawa R"/>
            <person name="Tanegashima C"/>
            <person name="Kiyatake I"/>
            <person name="Matsumoto R"/>
            <person name="Murakumo K"/>
            <person name="Nishida K"/>
            <person name="Terakita A"/>
            <person name="Kuratani S"/>
            <person name="Sato K"/>
            <person name="Hyodo S Kuraku.S."/>
        </authorList>
    </citation>
    <scope>NUCLEOTIDE SEQUENCE [LARGE SCALE GENOMIC DNA]</scope>
</reference>
<keyword evidence="4" id="KW-0677">Repeat</keyword>
<proteinExistence type="predicted"/>
<dbReference type="Pfam" id="PF00520">
    <property type="entry name" value="Ion_trans"/>
    <property type="match status" value="1"/>
</dbReference>
<organism evidence="11 12">
    <name type="scientific">Scyliorhinus torazame</name>
    <name type="common">Cloudy catshark</name>
    <name type="synonym">Catulus torazame</name>
    <dbReference type="NCBI Taxonomy" id="75743"/>
    <lineage>
        <taxon>Eukaryota</taxon>
        <taxon>Metazoa</taxon>
        <taxon>Chordata</taxon>
        <taxon>Craniata</taxon>
        <taxon>Vertebrata</taxon>
        <taxon>Chondrichthyes</taxon>
        <taxon>Elasmobranchii</taxon>
        <taxon>Galeomorphii</taxon>
        <taxon>Galeoidea</taxon>
        <taxon>Carcharhiniformes</taxon>
        <taxon>Scyliorhinidae</taxon>
        <taxon>Scyliorhinus</taxon>
    </lineage>
</organism>
<dbReference type="InterPro" id="IPR051561">
    <property type="entry name" value="FRAS1_ECM"/>
</dbReference>
<comment type="caution">
    <text evidence="11">The sequence shown here is derived from an EMBL/GenBank/DDBJ whole genome shotgun (WGS) entry which is preliminary data.</text>
</comment>
<feature type="domain" description="Ion transport" evidence="10">
    <location>
        <begin position="1"/>
        <end position="64"/>
    </location>
</feature>
<dbReference type="PRINTS" id="PR00169">
    <property type="entry name" value="KCHANNEL"/>
</dbReference>
<evidence type="ECO:0000256" key="7">
    <source>
        <dbReference type="ARBA" id="ARBA00023180"/>
    </source>
</evidence>
<keyword evidence="7" id="KW-0325">Glycoprotein</keyword>
<evidence type="ECO:0000313" key="12">
    <source>
        <dbReference type="Proteomes" id="UP000288216"/>
    </source>
</evidence>
<comment type="subcellular location">
    <subcellularLocation>
        <location evidence="1">Membrane</location>
        <topology evidence="1">Multi-pass membrane protein</topology>
    </subcellularLocation>
</comment>
<feature type="repeat" description="CSPG" evidence="8">
    <location>
        <begin position="125"/>
        <end position="237"/>
    </location>
</feature>
<feature type="repeat" description="CSPG" evidence="8">
    <location>
        <begin position="259"/>
        <end position="350"/>
    </location>
</feature>
<dbReference type="GO" id="GO:0005216">
    <property type="term" value="F:monoatomic ion channel activity"/>
    <property type="evidence" value="ECO:0007669"/>
    <property type="project" value="InterPro"/>
</dbReference>
<protein>
    <recommendedName>
        <fullName evidence="10">Ion transport domain-containing protein</fullName>
    </recommendedName>
</protein>
<evidence type="ECO:0000256" key="1">
    <source>
        <dbReference type="ARBA" id="ARBA00004141"/>
    </source>
</evidence>
<evidence type="ECO:0000313" key="11">
    <source>
        <dbReference type="EMBL" id="GCB75045.1"/>
    </source>
</evidence>
<dbReference type="Proteomes" id="UP000288216">
    <property type="component" value="Unassembled WGS sequence"/>
</dbReference>
<dbReference type="AlphaFoldDB" id="A0A401PPL6"/>
<evidence type="ECO:0000256" key="6">
    <source>
        <dbReference type="ARBA" id="ARBA00023136"/>
    </source>
</evidence>
<accession>A0A401PPL6</accession>
<evidence type="ECO:0000256" key="5">
    <source>
        <dbReference type="ARBA" id="ARBA00022989"/>
    </source>
</evidence>
<evidence type="ECO:0000256" key="3">
    <source>
        <dbReference type="ARBA" id="ARBA00022729"/>
    </source>
</evidence>
<feature type="chain" id="PRO_5019180858" description="Ion transport domain-containing protein" evidence="9">
    <location>
        <begin position="28"/>
        <end position="524"/>
    </location>
</feature>
<dbReference type="STRING" id="75743.A0A401PPL6"/>
<dbReference type="GO" id="GO:0016020">
    <property type="term" value="C:membrane"/>
    <property type="evidence" value="ECO:0007669"/>
    <property type="project" value="UniProtKB-SubCell"/>
</dbReference>
<dbReference type="GO" id="GO:0009653">
    <property type="term" value="P:anatomical structure morphogenesis"/>
    <property type="evidence" value="ECO:0007669"/>
    <property type="project" value="TreeGrafter"/>
</dbReference>
<evidence type="ECO:0000259" key="10">
    <source>
        <dbReference type="Pfam" id="PF00520"/>
    </source>
</evidence>
<feature type="repeat" description="CSPG" evidence="8">
    <location>
        <begin position="373"/>
        <end position="465"/>
    </location>
</feature>
<dbReference type="Pfam" id="PF16184">
    <property type="entry name" value="Cadherin_3"/>
    <property type="match status" value="2"/>
</dbReference>
<dbReference type="InterPro" id="IPR039005">
    <property type="entry name" value="CSPG_rpt"/>
</dbReference>
<keyword evidence="6" id="KW-0472">Membrane</keyword>